<dbReference type="EC" id="1.7.1.17" evidence="6"/>
<comment type="catalytic activity">
    <reaction evidence="5">
        <text>N,N-dimethyl-1,4-phenylenediamine + anthranilate + 2 NAD(+) = 2-(4-dimethylaminophenyl)diazenylbenzoate + 2 NADH + 2 H(+)</text>
        <dbReference type="Rhea" id="RHEA:55872"/>
        <dbReference type="ChEBI" id="CHEBI:15378"/>
        <dbReference type="ChEBI" id="CHEBI:15783"/>
        <dbReference type="ChEBI" id="CHEBI:16567"/>
        <dbReference type="ChEBI" id="CHEBI:57540"/>
        <dbReference type="ChEBI" id="CHEBI:57945"/>
        <dbReference type="ChEBI" id="CHEBI:71579"/>
        <dbReference type="EC" id="1.7.1.17"/>
    </reaction>
    <physiologicalReaction direction="right-to-left" evidence="5">
        <dbReference type="Rhea" id="RHEA:55874"/>
    </physiologicalReaction>
</comment>
<comment type="caution">
    <text evidence="8">The sequence shown here is derived from an EMBL/GenBank/DDBJ whole genome shotgun (WGS) entry which is preliminary data.</text>
</comment>
<dbReference type="InterPro" id="IPR029039">
    <property type="entry name" value="Flavoprotein-like_sf"/>
</dbReference>
<keyword evidence="9" id="KW-1185">Reference proteome</keyword>
<dbReference type="HAMAP" id="MF_01216">
    <property type="entry name" value="Azoreductase_type1"/>
    <property type="match status" value="1"/>
</dbReference>
<evidence type="ECO:0000256" key="2">
    <source>
        <dbReference type="ARBA" id="ARBA00022643"/>
    </source>
</evidence>
<dbReference type="Gene3D" id="3.40.50.360">
    <property type="match status" value="1"/>
</dbReference>
<organism evidence="8 9">
    <name type="scientific">Hymenobacter metallilatus</name>
    <dbReference type="NCBI Taxonomy" id="2493666"/>
    <lineage>
        <taxon>Bacteria</taxon>
        <taxon>Pseudomonadati</taxon>
        <taxon>Bacteroidota</taxon>
        <taxon>Cytophagia</taxon>
        <taxon>Cytophagales</taxon>
        <taxon>Hymenobacteraceae</taxon>
        <taxon>Hymenobacter</taxon>
    </lineage>
</organism>
<name>A0A428J0K0_9BACT</name>
<comment type="caution">
    <text evidence="6">Lacks conserved residue(s) required for the propagation of feature annotation.</text>
</comment>
<evidence type="ECO:0000256" key="6">
    <source>
        <dbReference type="HAMAP-Rule" id="MF_01216"/>
    </source>
</evidence>
<evidence type="ECO:0000256" key="1">
    <source>
        <dbReference type="ARBA" id="ARBA00022630"/>
    </source>
</evidence>
<dbReference type="PANTHER" id="PTHR43741:SF4">
    <property type="entry name" value="FMN-DEPENDENT NADH:QUINONE OXIDOREDUCTASE"/>
    <property type="match status" value="1"/>
</dbReference>
<dbReference type="GO" id="GO:0016652">
    <property type="term" value="F:oxidoreductase activity, acting on NAD(P)H as acceptor"/>
    <property type="evidence" value="ECO:0007669"/>
    <property type="project" value="UniProtKB-UniRule"/>
</dbReference>
<comment type="cofactor">
    <cofactor evidence="6">
        <name>FMN</name>
        <dbReference type="ChEBI" id="CHEBI:58210"/>
    </cofactor>
    <text evidence="6">Binds 1 FMN per subunit.</text>
</comment>
<keyword evidence="3 6" id="KW-0560">Oxidoreductase</keyword>
<sequence length="206" mass="21757">MNILNVISSPRGGASFSIKLANGIIEKLQAAYPGSTVITRDLATHPFPQLEEAKLQSFFTPPANRTPEQQEAARHSDDAIAELQAADVIVIGAPLYNFGIPSTLKAWIDHIARAGITFKYVDNAPQGLVTGKKVYVAMSSGGIYSEGPAAGFDFVAPYLQAVLGFLGMTDVTVVRVEGVSIPGVQDTALEKALNSVVISQSAELAV</sequence>
<feature type="binding site" evidence="6">
    <location>
        <begin position="15"/>
        <end position="17"/>
    </location>
    <ligand>
        <name>FMN</name>
        <dbReference type="ChEBI" id="CHEBI:58210"/>
    </ligand>
</feature>
<dbReference type="GO" id="GO:0010181">
    <property type="term" value="F:FMN binding"/>
    <property type="evidence" value="ECO:0007669"/>
    <property type="project" value="UniProtKB-UniRule"/>
</dbReference>
<keyword evidence="1 6" id="KW-0285">Flavoprotein</keyword>
<comment type="function">
    <text evidence="6">Also exhibits azoreductase activity. Catalyzes the reductive cleavage of the azo bond in aromatic azo compounds to the corresponding amines.</text>
</comment>
<feature type="binding site" evidence="6">
    <location>
        <begin position="139"/>
        <end position="142"/>
    </location>
    <ligand>
        <name>FMN</name>
        <dbReference type="ChEBI" id="CHEBI:58210"/>
    </ligand>
</feature>
<keyword evidence="2 6" id="KW-0288">FMN</keyword>
<dbReference type="InterPro" id="IPR050104">
    <property type="entry name" value="FMN-dep_NADH:Q_OxRdtase_AzoR1"/>
</dbReference>
<dbReference type="EC" id="1.6.5.-" evidence="6"/>
<feature type="binding site" evidence="6">
    <location>
        <position position="9"/>
    </location>
    <ligand>
        <name>FMN</name>
        <dbReference type="ChEBI" id="CHEBI:58210"/>
    </ligand>
</feature>
<dbReference type="Proteomes" id="UP000280066">
    <property type="component" value="Unassembled WGS sequence"/>
</dbReference>
<dbReference type="Pfam" id="PF02525">
    <property type="entry name" value="Flavodoxin_2"/>
    <property type="match status" value="1"/>
</dbReference>
<dbReference type="RefSeq" id="WP_125432968.1">
    <property type="nucleotide sequence ID" value="NZ_RWIS01000013.1"/>
</dbReference>
<protein>
    <recommendedName>
        <fullName evidence="6">FMN dependent NADH:quinone oxidoreductase</fullName>
        <ecNumber evidence="6">1.6.5.-</ecNumber>
    </recommendedName>
    <alternativeName>
        <fullName evidence="6">Azo-dye reductase</fullName>
    </alternativeName>
    <alternativeName>
        <fullName evidence="6">FMN-dependent NADH-azo compound oxidoreductase</fullName>
    </alternativeName>
    <alternativeName>
        <fullName evidence="6">FMN-dependent NADH-azoreductase</fullName>
        <ecNumber evidence="6">1.7.1.17</ecNumber>
    </alternativeName>
</protein>
<reference evidence="8 9" key="1">
    <citation type="submission" date="2018-12" db="EMBL/GenBank/DDBJ databases">
        <authorList>
            <person name="Feng G."/>
            <person name="Zhu H."/>
        </authorList>
    </citation>
    <scope>NUCLEOTIDE SEQUENCE [LARGE SCALE GENOMIC DNA]</scope>
    <source>
        <strain evidence="8 9">9PBR-2</strain>
    </source>
</reference>
<evidence type="ECO:0000259" key="7">
    <source>
        <dbReference type="Pfam" id="PF02525"/>
    </source>
</evidence>
<dbReference type="GO" id="GO:0016655">
    <property type="term" value="F:oxidoreductase activity, acting on NAD(P)H, quinone or similar compound as acceptor"/>
    <property type="evidence" value="ECO:0007669"/>
    <property type="project" value="InterPro"/>
</dbReference>
<keyword evidence="4 6" id="KW-0520">NAD</keyword>
<gene>
    <name evidence="6" type="primary">azoR</name>
    <name evidence="8" type="ORF">EI290_17500</name>
</gene>
<dbReference type="InterPro" id="IPR003680">
    <property type="entry name" value="Flavodoxin_fold"/>
</dbReference>
<evidence type="ECO:0000256" key="5">
    <source>
        <dbReference type="ARBA" id="ARBA00048542"/>
    </source>
</evidence>
<dbReference type="AlphaFoldDB" id="A0A428J0K0"/>
<evidence type="ECO:0000256" key="4">
    <source>
        <dbReference type="ARBA" id="ARBA00023027"/>
    </source>
</evidence>
<dbReference type="GO" id="GO:0009055">
    <property type="term" value="F:electron transfer activity"/>
    <property type="evidence" value="ECO:0007669"/>
    <property type="project" value="UniProtKB-UniRule"/>
</dbReference>
<feature type="domain" description="Flavodoxin-like fold" evidence="7">
    <location>
        <begin position="1"/>
        <end position="194"/>
    </location>
</feature>
<dbReference type="PANTHER" id="PTHR43741">
    <property type="entry name" value="FMN-DEPENDENT NADH-AZOREDUCTASE 1"/>
    <property type="match status" value="1"/>
</dbReference>
<comment type="similarity">
    <text evidence="6">Belongs to the azoreductase type 1 family.</text>
</comment>
<evidence type="ECO:0000313" key="8">
    <source>
        <dbReference type="EMBL" id="RSK25218.1"/>
    </source>
</evidence>
<dbReference type="InterPro" id="IPR023048">
    <property type="entry name" value="NADH:quinone_OxRdtase_FMN_depd"/>
</dbReference>
<proteinExistence type="inferred from homology"/>
<evidence type="ECO:0000313" key="9">
    <source>
        <dbReference type="Proteomes" id="UP000280066"/>
    </source>
</evidence>
<dbReference type="SUPFAM" id="SSF52218">
    <property type="entry name" value="Flavoproteins"/>
    <property type="match status" value="1"/>
</dbReference>
<dbReference type="EMBL" id="RWIS01000013">
    <property type="protein sequence ID" value="RSK25218.1"/>
    <property type="molecule type" value="Genomic_DNA"/>
</dbReference>
<comment type="subunit">
    <text evidence="6">Homodimer.</text>
</comment>
<dbReference type="OrthoDB" id="9805013at2"/>
<comment type="catalytic activity">
    <reaction evidence="6">
        <text>2 a quinone + NADH + H(+) = 2 a 1,4-benzosemiquinone + NAD(+)</text>
        <dbReference type="Rhea" id="RHEA:65952"/>
        <dbReference type="ChEBI" id="CHEBI:15378"/>
        <dbReference type="ChEBI" id="CHEBI:57540"/>
        <dbReference type="ChEBI" id="CHEBI:57945"/>
        <dbReference type="ChEBI" id="CHEBI:132124"/>
        <dbReference type="ChEBI" id="CHEBI:134225"/>
    </reaction>
</comment>
<accession>A0A428J0K0</accession>
<evidence type="ECO:0000256" key="3">
    <source>
        <dbReference type="ARBA" id="ARBA00023002"/>
    </source>
</evidence>
<comment type="function">
    <text evidence="6">Quinone reductase that provides resistance to thiol-specific stress caused by electrophilic quinones.</text>
</comment>